<evidence type="ECO:0000313" key="5">
    <source>
        <dbReference type="EMBL" id="RRN44525.1"/>
    </source>
</evidence>
<comment type="caution">
    <text evidence="5">The sequence shown here is derived from an EMBL/GenBank/DDBJ whole genome shotgun (WGS) entry which is preliminary data.</text>
</comment>
<dbReference type="PROSITE" id="PS00455">
    <property type="entry name" value="AMP_BINDING"/>
    <property type="match status" value="1"/>
</dbReference>
<dbReference type="OrthoDB" id="9803968at2"/>
<evidence type="ECO:0000256" key="2">
    <source>
        <dbReference type="SAM" id="Phobius"/>
    </source>
</evidence>
<keyword evidence="2" id="KW-0472">Membrane</keyword>
<dbReference type="InterPro" id="IPR020845">
    <property type="entry name" value="AMP-binding_CS"/>
</dbReference>
<dbReference type="Gene3D" id="3.30.300.30">
    <property type="match status" value="1"/>
</dbReference>
<reference evidence="5 6" key="1">
    <citation type="submission" date="2018-11" db="EMBL/GenBank/DDBJ databases">
        <title>Genome sequencing of Lautropia sp. KCOM 2505 (= ChDC F240).</title>
        <authorList>
            <person name="Kook J.-K."/>
            <person name="Park S.-N."/>
            <person name="Lim Y.K."/>
        </authorList>
    </citation>
    <scope>NUCLEOTIDE SEQUENCE [LARGE SCALE GENOMIC DNA]</scope>
    <source>
        <strain evidence="5 6">KCOM 2505</strain>
    </source>
</reference>
<name>A0A426FPC1_9BURK</name>
<evidence type="ECO:0000259" key="4">
    <source>
        <dbReference type="Pfam" id="PF13193"/>
    </source>
</evidence>
<dbReference type="GO" id="GO:0031956">
    <property type="term" value="F:medium-chain fatty acid-CoA ligase activity"/>
    <property type="evidence" value="ECO:0007669"/>
    <property type="project" value="TreeGrafter"/>
</dbReference>
<dbReference type="Pfam" id="PF00501">
    <property type="entry name" value="AMP-binding"/>
    <property type="match status" value="1"/>
</dbReference>
<dbReference type="Proteomes" id="UP000270261">
    <property type="component" value="Unassembled WGS sequence"/>
</dbReference>
<dbReference type="Gene3D" id="3.40.50.12780">
    <property type="entry name" value="N-terminal domain of ligase-like"/>
    <property type="match status" value="1"/>
</dbReference>
<evidence type="ECO:0000256" key="1">
    <source>
        <dbReference type="ARBA" id="ARBA00006432"/>
    </source>
</evidence>
<feature type="domain" description="AMP-binding enzyme C-terminal" evidence="4">
    <location>
        <begin position="506"/>
        <end position="576"/>
    </location>
</feature>
<dbReference type="InterPro" id="IPR000873">
    <property type="entry name" value="AMP-dep_synth/lig_dom"/>
</dbReference>
<accession>A0A426FPC1</accession>
<dbReference type="PANTHER" id="PTHR43201:SF8">
    <property type="entry name" value="ACYL-COA SYNTHETASE FAMILY MEMBER 3"/>
    <property type="match status" value="1"/>
</dbReference>
<keyword evidence="5" id="KW-0436">Ligase</keyword>
<dbReference type="PANTHER" id="PTHR43201">
    <property type="entry name" value="ACYL-COA SYNTHETASE"/>
    <property type="match status" value="1"/>
</dbReference>
<sequence length="607" mass="68216">MNILGIIGILLLAYLAFVMHRMGFYRRLFLALRPIALERIPVESARRHGDIRIFETDDPVLWHVPQHTGRYTDDFTWTARQIDETAGYLGAMFMQQMGLHYGDRVAVVKKNHFDMHVIMLGAIRGGGVACPLNSDFAADKLDPYLVNIGARIMVTDTPTITRLIEEKARFGGISHVVMAESTVTEASAREDLEARISTAIPSFKSVSWIEEALAKVAQPMAPVPRKPQDPIYLTHSSGTTGFPKAVILSNEGQSHAARGMVIYSAVTPRDRVYVLVPFNHQACVTTLNSALIFGMNTYWASDIRFQFDPKRALERLSQGRFAAFFSFPYAYIQMAGEDMDRHDLSSMKIWGCTADAAHEAFQRKFVQVGCFFRNIGLPIPGSMFVDSQGSSEVGTPTVMRYITTLTRKFDRRVGRYGSVPFGPNFMVLREDGKRARRGEIGRLYVRGKTVSPGYWNNHEKTYAEHTGDWFFTGDVVKQLPDGNLVQLDREVDVIHGRDGDIYSLPMEEIIHKHPAIYDCCVYGARQEDGSQSPAVAVALREGFQITGTTLMQELNAMLPHDSQLVHLDVIAYDEFPLGFTGKTLKRTFRDRTESGEVIEANRPIFVH</sequence>
<proteinExistence type="inferred from homology"/>
<keyword evidence="2" id="KW-1133">Transmembrane helix</keyword>
<dbReference type="InterPro" id="IPR042099">
    <property type="entry name" value="ANL_N_sf"/>
</dbReference>
<feature type="domain" description="AMP-dependent synthetase/ligase" evidence="3">
    <location>
        <begin position="72"/>
        <end position="455"/>
    </location>
</feature>
<dbReference type="AlphaFoldDB" id="A0A426FPC1"/>
<dbReference type="EMBL" id="RRUE01000002">
    <property type="protein sequence ID" value="RRN44525.1"/>
    <property type="molecule type" value="Genomic_DNA"/>
</dbReference>
<keyword evidence="6" id="KW-1185">Reference proteome</keyword>
<comment type="similarity">
    <text evidence="1">Belongs to the ATP-dependent AMP-binding enzyme family.</text>
</comment>
<dbReference type="InterPro" id="IPR045851">
    <property type="entry name" value="AMP-bd_C_sf"/>
</dbReference>
<evidence type="ECO:0000313" key="6">
    <source>
        <dbReference type="Proteomes" id="UP000270261"/>
    </source>
</evidence>
<organism evidence="5 6">
    <name type="scientific">Lautropia dentalis</name>
    <dbReference type="NCBI Taxonomy" id="2490857"/>
    <lineage>
        <taxon>Bacteria</taxon>
        <taxon>Pseudomonadati</taxon>
        <taxon>Pseudomonadota</taxon>
        <taxon>Betaproteobacteria</taxon>
        <taxon>Burkholderiales</taxon>
        <taxon>Burkholderiaceae</taxon>
        <taxon>Lautropia</taxon>
    </lineage>
</organism>
<dbReference type="Pfam" id="PF13193">
    <property type="entry name" value="AMP-binding_C"/>
    <property type="match status" value="1"/>
</dbReference>
<dbReference type="SUPFAM" id="SSF56801">
    <property type="entry name" value="Acetyl-CoA synthetase-like"/>
    <property type="match status" value="1"/>
</dbReference>
<dbReference type="GO" id="GO:0006631">
    <property type="term" value="P:fatty acid metabolic process"/>
    <property type="evidence" value="ECO:0007669"/>
    <property type="project" value="TreeGrafter"/>
</dbReference>
<dbReference type="RefSeq" id="WP_125096717.1">
    <property type="nucleotide sequence ID" value="NZ_RRUE01000002.1"/>
</dbReference>
<evidence type="ECO:0000259" key="3">
    <source>
        <dbReference type="Pfam" id="PF00501"/>
    </source>
</evidence>
<gene>
    <name evidence="5" type="ORF">EHV23_14680</name>
</gene>
<keyword evidence="2" id="KW-0812">Transmembrane</keyword>
<dbReference type="InterPro" id="IPR025110">
    <property type="entry name" value="AMP-bd_C"/>
</dbReference>
<feature type="transmembrane region" description="Helical" evidence="2">
    <location>
        <begin position="6"/>
        <end position="24"/>
    </location>
</feature>
<protein>
    <submittedName>
        <fullName evidence="5">Long-chain fatty acid--CoA ligase</fullName>
    </submittedName>
</protein>